<evidence type="ECO:0000256" key="1">
    <source>
        <dbReference type="SAM" id="MobiDB-lite"/>
    </source>
</evidence>
<organism evidence="2 3">
    <name type="scientific">Danaus chrysippus</name>
    <name type="common">African queen</name>
    <dbReference type="NCBI Taxonomy" id="151541"/>
    <lineage>
        <taxon>Eukaryota</taxon>
        <taxon>Metazoa</taxon>
        <taxon>Ecdysozoa</taxon>
        <taxon>Arthropoda</taxon>
        <taxon>Hexapoda</taxon>
        <taxon>Insecta</taxon>
        <taxon>Pterygota</taxon>
        <taxon>Neoptera</taxon>
        <taxon>Endopterygota</taxon>
        <taxon>Lepidoptera</taxon>
        <taxon>Glossata</taxon>
        <taxon>Ditrysia</taxon>
        <taxon>Papilionoidea</taxon>
        <taxon>Nymphalidae</taxon>
        <taxon>Danainae</taxon>
        <taxon>Danaini</taxon>
        <taxon>Danaina</taxon>
        <taxon>Danaus</taxon>
        <taxon>Anosia</taxon>
    </lineage>
</organism>
<protein>
    <submittedName>
        <fullName evidence="2">(African queen) hypothetical protein</fullName>
    </submittedName>
</protein>
<comment type="caution">
    <text evidence="2">The sequence shown here is derived from an EMBL/GenBank/DDBJ whole genome shotgun (WGS) entry which is preliminary data.</text>
</comment>
<accession>A0A8J2R4T6</accession>
<proteinExistence type="predicted"/>
<reference evidence="2" key="1">
    <citation type="submission" date="2021-09" db="EMBL/GenBank/DDBJ databases">
        <authorList>
            <person name="Martin H S."/>
        </authorList>
    </citation>
    <scope>NUCLEOTIDE SEQUENCE</scope>
</reference>
<feature type="region of interest" description="Disordered" evidence="1">
    <location>
        <begin position="1"/>
        <end position="49"/>
    </location>
</feature>
<dbReference type="Proteomes" id="UP000789524">
    <property type="component" value="Unassembled WGS sequence"/>
</dbReference>
<keyword evidence="3" id="KW-1185">Reference proteome</keyword>
<evidence type="ECO:0000313" key="2">
    <source>
        <dbReference type="EMBL" id="CAG9581289.1"/>
    </source>
</evidence>
<dbReference type="OrthoDB" id="7435843at2759"/>
<dbReference type="AlphaFoldDB" id="A0A8J2R4T6"/>
<gene>
    <name evidence="2" type="ORF">DCHRY22_LOCUS13924</name>
</gene>
<evidence type="ECO:0000313" key="3">
    <source>
        <dbReference type="Proteomes" id="UP000789524"/>
    </source>
</evidence>
<dbReference type="EMBL" id="CAKASE010000080">
    <property type="protein sequence ID" value="CAG9581289.1"/>
    <property type="molecule type" value="Genomic_DNA"/>
</dbReference>
<sequence>MVNIIGPDQQPSRAVGERGSTRPGTSSSRRHVRGSRVGRRSRQEQELQEPTTLEHLEYLAHRAVRVMEKHSPPSRCNFEKVMDLLRQKHNMNFLMLCPKCYGSHMSQVAQSTRVVMLVKGQSNLTGWWWWYLRSTVGSDAKRDKTRGKARDRIQTIEISGFSVTQNVERTSSSRRHVWGPRVGIRSRQEQELQMPTNLEHVDYLAHRAVRAMEKHSSPSRCNFEKAMDLLRQKHNMNFLMLCPKCHGSHMYDEIVAPER</sequence>
<name>A0A8J2R4T6_9NEOP</name>
<feature type="compositionally biased region" description="Basic residues" evidence="1">
    <location>
        <begin position="28"/>
        <end position="40"/>
    </location>
</feature>